<dbReference type="EMBL" id="LUGG01000001">
    <property type="protein sequence ID" value="OBZ79397.1"/>
    <property type="molecule type" value="Genomic_DNA"/>
</dbReference>
<protein>
    <submittedName>
        <fullName evidence="2">Uncharacterized protein</fullName>
    </submittedName>
</protein>
<evidence type="ECO:0000313" key="3">
    <source>
        <dbReference type="Proteomes" id="UP000092993"/>
    </source>
</evidence>
<dbReference type="OrthoDB" id="3219396at2759"/>
<feature type="region of interest" description="Disordered" evidence="1">
    <location>
        <begin position="407"/>
        <end position="440"/>
    </location>
</feature>
<dbReference type="OMA" id="THESTIW"/>
<dbReference type="Proteomes" id="UP000092993">
    <property type="component" value="Unassembled WGS sequence"/>
</dbReference>
<evidence type="ECO:0000256" key="1">
    <source>
        <dbReference type="SAM" id="MobiDB-lite"/>
    </source>
</evidence>
<feature type="compositionally biased region" description="Basic and acidic residues" evidence="1">
    <location>
        <begin position="420"/>
        <end position="440"/>
    </location>
</feature>
<accession>A0A1C7MRP4</accession>
<keyword evidence="3" id="KW-1185">Reference proteome</keyword>
<feature type="region of interest" description="Disordered" evidence="1">
    <location>
        <begin position="268"/>
        <end position="315"/>
    </location>
</feature>
<name>A0A1C7MRP4_GRIFR</name>
<organism evidence="2 3">
    <name type="scientific">Grifola frondosa</name>
    <name type="common">Maitake</name>
    <name type="synonym">Polyporus frondosus</name>
    <dbReference type="NCBI Taxonomy" id="5627"/>
    <lineage>
        <taxon>Eukaryota</taxon>
        <taxon>Fungi</taxon>
        <taxon>Dikarya</taxon>
        <taxon>Basidiomycota</taxon>
        <taxon>Agaricomycotina</taxon>
        <taxon>Agaricomycetes</taxon>
        <taxon>Polyporales</taxon>
        <taxon>Grifolaceae</taxon>
        <taxon>Grifola</taxon>
    </lineage>
</organism>
<proteinExistence type="predicted"/>
<evidence type="ECO:0000313" key="2">
    <source>
        <dbReference type="EMBL" id="OBZ79397.1"/>
    </source>
</evidence>
<reference evidence="2 3" key="1">
    <citation type="submission" date="2016-03" db="EMBL/GenBank/DDBJ databases">
        <title>Whole genome sequencing of Grifola frondosa 9006-11.</title>
        <authorList>
            <person name="Min B."/>
            <person name="Park H."/>
            <person name="Kim J.-G."/>
            <person name="Cho H."/>
            <person name="Oh Y.-L."/>
            <person name="Kong W.-S."/>
            <person name="Choi I.-G."/>
        </authorList>
    </citation>
    <scope>NUCLEOTIDE SEQUENCE [LARGE SCALE GENOMIC DNA]</scope>
    <source>
        <strain evidence="2 3">9006-11</strain>
    </source>
</reference>
<sequence>MTIRGVRGIAIAYVRRDYLIKADVAKGINITEYSDFHDIDPQVPLKYECVAVHLSLTDIESLDQIYLTEGSTRFVEEARKYPPPFRNLLRISSRSPLEHISLDEAFGVPYLAVVKRPHRIMFKNLTGGKVSILMCPTYAPFHHRAHTIKAIRIIPYMNRILAVREVDAERTAFNRDPIYVVEMYDIIPSGPVQTEQLVQPVDRGKISMNGVWTHIYISDPGVPPSEDDSILPRLRKKSAEPPKPLPISVFAIRTRDDGIVRLTLYPSASCTSSRPRRPRTRRTPPAPYHAGASRTDTPLECGVPRPSGRPAPAAVRGALGRHPERAARGEHACPARRGDAPALGAARGLARLQGGRWLYGRLGAPPPEFEAEAFAWDDTIGRLCVALASSMKVQVYDFARAPRTDGNGQRMPVPLLLHPNPDRVVPHDERSNGRDAMDCA</sequence>
<comment type="caution">
    <text evidence="2">The sequence shown here is derived from an EMBL/GenBank/DDBJ whole genome shotgun (WGS) entry which is preliminary data.</text>
</comment>
<gene>
    <name evidence="2" type="ORF">A0H81_00014</name>
</gene>
<dbReference type="AlphaFoldDB" id="A0A1C7MRP4"/>